<evidence type="ECO:0000313" key="2">
    <source>
        <dbReference type="Proteomes" id="UP001148737"/>
    </source>
</evidence>
<dbReference type="Proteomes" id="UP001148737">
    <property type="component" value="Unassembled WGS sequence"/>
</dbReference>
<sequence>MTRPELWDLFASHPIADALFPYLTVADVYKLHRVCKPLQSSVLRLQDTYLNIHCALKDFVTRPDSFRYNLGRAKALIIGPFVVNFLGYRQHDNTFLDILVEQGPPANNLIQYLCVEEPYQNAGSSEVGNQLILSRPGFTTKIRVTETDKTPIHTLLERSYTTLDLCFMSWNKLYVMFPLATLVHHQFWPLRELDDIFGARLNDLATQGWTTRDLVWVDFAKELLSGLGARRVGDENSLAMPLMPALACTGLTPDYVLELSEFDVNTRVPVQTVASFATDQRRLFPQLQPNAAQNRNAARAPELMIKLEELKSPSLRHRYTTSESGAWHGFALKRLKRWTEVELYKMDRDKRPTNFPGSPLPSDFELPATWDSADDQMPIWYRECHSKNDPCKLTLLS</sequence>
<evidence type="ECO:0000313" key="1">
    <source>
        <dbReference type="EMBL" id="KAJ3493952.1"/>
    </source>
</evidence>
<keyword evidence="2" id="KW-1185">Reference proteome</keyword>
<proteinExistence type="predicted"/>
<reference evidence="1" key="1">
    <citation type="submission" date="2022-07" db="EMBL/GenBank/DDBJ databases">
        <title>Genome Sequence of Lecanicillium saksenae.</title>
        <authorList>
            <person name="Buettner E."/>
        </authorList>
    </citation>
    <scope>NUCLEOTIDE SEQUENCE</scope>
    <source>
        <strain evidence="1">VT-O1</strain>
    </source>
</reference>
<comment type="caution">
    <text evidence="1">The sequence shown here is derived from an EMBL/GenBank/DDBJ whole genome shotgun (WGS) entry which is preliminary data.</text>
</comment>
<name>A0ACC1QY09_9HYPO</name>
<dbReference type="EMBL" id="JANAKD010000430">
    <property type="protein sequence ID" value="KAJ3493952.1"/>
    <property type="molecule type" value="Genomic_DNA"/>
</dbReference>
<organism evidence="1 2">
    <name type="scientific">Lecanicillium saksenae</name>
    <dbReference type="NCBI Taxonomy" id="468837"/>
    <lineage>
        <taxon>Eukaryota</taxon>
        <taxon>Fungi</taxon>
        <taxon>Dikarya</taxon>
        <taxon>Ascomycota</taxon>
        <taxon>Pezizomycotina</taxon>
        <taxon>Sordariomycetes</taxon>
        <taxon>Hypocreomycetidae</taxon>
        <taxon>Hypocreales</taxon>
        <taxon>Cordycipitaceae</taxon>
        <taxon>Lecanicillium</taxon>
    </lineage>
</organism>
<protein>
    <submittedName>
        <fullName evidence="1">Uncharacterized protein</fullName>
    </submittedName>
</protein>
<accession>A0ACC1QY09</accession>
<gene>
    <name evidence="1" type="ORF">NLG97_g4397</name>
</gene>